<reference evidence="2" key="1">
    <citation type="submission" date="2019-02" db="EMBL/GenBank/DDBJ databases">
        <authorList>
            <person name="Gruber-Vodicka R. H."/>
            <person name="Seah K. B. B."/>
        </authorList>
    </citation>
    <scope>NUCLEOTIDE SEQUENCE</scope>
    <source>
        <strain evidence="2">BECK_BZ123</strain>
    </source>
</reference>
<accession>A0A450Z2J6</accession>
<evidence type="ECO:0000256" key="1">
    <source>
        <dbReference type="SAM" id="MobiDB-lite"/>
    </source>
</evidence>
<gene>
    <name evidence="2" type="ORF">BECKTC1821D_GA0114238_105610</name>
</gene>
<organism evidence="2">
    <name type="scientific">Candidatus Kentrum sp. TC</name>
    <dbReference type="NCBI Taxonomy" id="2126339"/>
    <lineage>
        <taxon>Bacteria</taxon>
        <taxon>Pseudomonadati</taxon>
        <taxon>Pseudomonadota</taxon>
        <taxon>Gammaproteobacteria</taxon>
        <taxon>Candidatus Kentrum</taxon>
    </lineage>
</organism>
<feature type="region of interest" description="Disordered" evidence="1">
    <location>
        <begin position="1"/>
        <end position="40"/>
    </location>
</feature>
<dbReference type="AlphaFoldDB" id="A0A450Z2J6"/>
<name>A0A450Z2J6_9GAMM</name>
<proteinExistence type="predicted"/>
<protein>
    <submittedName>
        <fullName evidence="2">Uncharacterized protein</fullName>
    </submittedName>
</protein>
<dbReference type="EMBL" id="CAADFS010000056">
    <property type="protein sequence ID" value="VFK48021.1"/>
    <property type="molecule type" value="Genomic_DNA"/>
</dbReference>
<evidence type="ECO:0000313" key="2">
    <source>
        <dbReference type="EMBL" id="VFK48021.1"/>
    </source>
</evidence>
<sequence>MPETGASVNGGKLPPPRGNGEGVASISPLPHYSTSNPKRLSPFRFPFILVRNAR</sequence>